<reference evidence="6 7" key="1">
    <citation type="journal article" date="2018" name="G3 (Bethesda)">
        <title>A High-Quality Reference Genome for the Invasive Mosquitofish Gambusia affinis Using a Chicago Library.</title>
        <authorList>
            <person name="Hoffberg S.L."/>
            <person name="Troendle N.J."/>
            <person name="Glenn T.C."/>
            <person name="Mahmud O."/>
            <person name="Louha S."/>
            <person name="Chalopin D."/>
            <person name="Bennetzen J.L."/>
            <person name="Mauricio R."/>
        </authorList>
    </citation>
    <scope>NUCLEOTIDE SEQUENCE [LARGE SCALE GENOMIC DNA]</scope>
    <source>
        <strain evidence="6">NE01/NJP1002.9</strain>
        <tissue evidence="6">Muscle</tissue>
    </source>
</reference>
<dbReference type="Pfam" id="PF22543">
    <property type="entry name" value="Rieske_4"/>
    <property type="match status" value="1"/>
</dbReference>
<keyword evidence="3" id="KW-0408">Iron</keyword>
<dbReference type="InterPro" id="IPR036922">
    <property type="entry name" value="Rieske_2Fe-2S_sf"/>
</dbReference>
<name>A0A315VNM1_GAMAF</name>
<dbReference type="Gene3D" id="2.102.10.10">
    <property type="entry name" value="Rieske [2Fe-2S] iron-sulphur domain"/>
    <property type="match status" value="1"/>
</dbReference>
<dbReference type="EMBL" id="NHOQ01001926">
    <property type="protein sequence ID" value="PWA20841.1"/>
    <property type="molecule type" value="Genomic_DNA"/>
</dbReference>
<dbReference type="PROSITE" id="PS51296">
    <property type="entry name" value="RIESKE"/>
    <property type="match status" value="1"/>
</dbReference>
<comment type="caution">
    <text evidence="6">The sequence shown here is derived from an EMBL/GenBank/DDBJ whole genome shotgun (WGS) entry which is preliminary data.</text>
</comment>
<evidence type="ECO:0000256" key="4">
    <source>
        <dbReference type="ARBA" id="ARBA00023014"/>
    </source>
</evidence>
<dbReference type="AlphaFoldDB" id="A0A315VNM1"/>
<evidence type="ECO:0000259" key="5">
    <source>
        <dbReference type="PROSITE" id="PS51296"/>
    </source>
</evidence>
<keyword evidence="7" id="KW-1185">Reference proteome</keyword>
<feature type="domain" description="Rieske" evidence="5">
    <location>
        <begin position="20"/>
        <end position="117"/>
    </location>
</feature>
<evidence type="ECO:0000256" key="2">
    <source>
        <dbReference type="ARBA" id="ARBA00022723"/>
    </source>
</evidence>
<proteinExistence type="predicted"/>
<gene>
    <name evidence="6" type="ORF">CCH79_00007319</name>
</gene>
<evidence type="ECO:0000313" key="7">
    <source>
        <dbReference type="Proteomes" id="UP000250572"/>
    </source>
</evidence>
<sequence length="168" mass="18594">MASGSEDDEGNTTGASWRLIGPASELSKKPCRLMYSPLGRDSDVCLFYVRGQFFAMDARCAHSGGPLCEGDIEEADGVLRVFCPWHDYGYDLRTGKSGTLLEQQVYEVKLVDGDVYVKHASHLSPRLFPAKLARRLWVLPRCSEGKATTWVDDLCTCRPSISLMSLAI</sequence>
<accession>A0A315VNM1</accession>
<dbReference type="GO" id="GO:0046872">
    <property type="term" value="F:metal ion binding"/>
    <property type="evidence" value="ECO:0007669"/>
    <property type="project" value="UniProtKB-KW"/>
</dbReference>
<evidence type="ECO:0000313" key="6">
    <source>
        <dbReference type="EMBL" id="PWA20841.1"/>
    </source>
</evidence>
<keyword evidence="4" id="KW-0411">Iron-sulfur</keyword>
<organism evidence="6 7">
    <name type="scientific">Gambusia affinis</name>
    <name type="common">Western mosquitofish</name>
    <name type="synonym">Heterandria affinis</name>
    <dbReference type="NCBI Taxonomy" id="33528"/>
    <lineage>
        <taxon>Eukaryota</taxon>
        <taxon>Metazoa</taxon>
        <taxon>Chordata</taxon>
        <taxon>Craniata</taxon>
        <taxon>Vertebrata</taxon>
        <taxon>Euteleostomi</taxon>
        <taxon>Actinopterygii</taxon>
        <taxon>Neopterygii</taxon>
        <taxon>Teleostei</taxon>
        <taxon>Neoteleostei</taxon>
        <taxon>Acanthomorphata</taxon>
        <taxon>Ovalentaria</taxon>
        <taxon>Atherinomorphae</taxon>
        <taxon>Cyprinodontiformes</taxon>
        <taxon>Poeciliidae</taxon>
        <taxon>Poeciliinae</taxon>
        <taxon>Gambusia</taxon>
    </lineage>
</organism>
<protein>
    <recommendedName>
        <fullName evidence="5">Rieske domain-containing protein</fullName>
    </recommendedName>
</protein>
<evidence type="ECO:0000256" key="3">
    <source>
        <dbReference type="ARBA" id="ARBA00023004"/>
    </source>
</evidence>
<dbReference type="Proteomes" id="UP000250572">
    <property type="component" value="Unassembled WGS sequence"/>
</dbReference>
<keyword evidence="1" id="KW-0001">2Fe-2S</keyword>
<dbReference type="InterPro" id="IPR054716">
    <property type="entry name" value="Sol_Rieske_ferrdox_dom"/>
</dbReference>
<dbReference type="STRING" id="33528.ENSGAFP00000006492"/>
<dbReference type="SUPFAM" id="SSF50022">
    <property type="entry name" value="ISP domain"/>
    <property type="match status" value="1"/>
</dbReference>
<dbReference type="GO" id="GO:0051537">
    <property type="term" value="F:2 iron, 2 sulfur cluster binding"/>
    <property type="evidence" value="ECO:0007669"/>
    <property type="project" value="UniProtKB-KW"/>
</dbReference>
<dbReference type="PANTHER" id="PTHR21496">
    <property type="entry name" value="FERREDOXIN-RELATED"/>
    <property type="match status" value="1"/>
</dbReference>
<keyword evidence="2" id="KW-0479">Metal-binding</keyword>
<dbReference type="PANTHER" id="PTHR21496:SF19">
    <property type="entry name" value="SI:CH211-212D10.2"/>
    <property type="match status" value="1"/>
</dbReference>
<evidence type="ECO:0000256" key="1">
    <source>
        <dbReference type="ARBA" id="ARBA00022714"/>
    </source>
</evidence>
<dbReference type="InterPro" id="IPR017941">
    <property type="entry name" value="Rieske_2Fe-2S"/>
</dbReference>